<dbReference type="Pfam" id="PF02475">
    <property type="entry name" value="TRM5-TYW2_MTfase"/>
    <property type="match status" value="1"/>
</dbReference>
<dbReference type="InterPro" id="IPR030382">
    <property type="entry name" value="MeTrfase_TRM5/TYW2"/>
</dbReference>
<dbReference type="GO" id="GO:0031591">
    <property type="term" value="P:wybutosine biosynthetic process"/>
    <property type="evidence" value="ECO:0007669"/>
    <property type="project" value="TreeGrafter"/>
</dbReference>
<evidence type="ECO:0000259" key="8">
    <source>
        <dbReference type="PROSITE" id="PS51684"/>
    </source>
</evidence>
<dbReference type="AlphaFoldDB" id="A0A9P5SD96"/>
<dbReference type="Proteomes" id="UP000696485">
    <property type="component" value="Unassembled WGS sequence"/>
</dbReference>
<dbReference type="GO" id="GO:0005737">
    <property type="term" value="C:cytoplasm"/>
    <property type="evidence" value="ECO:0007669"/>
    <property type="project" value="TreeGrafter"/>
</dbReference>
<evidence type="ECO:0000256" key="4">
    <source>
        <dbReference type="ARBA" id="ARBA00022691"/>
    </source>
</evidence>
<evidence type="ECO:0000256" key="5">
    <source>
        <dbReference type="ARBA" id="ARBA00022694"/>
    </source>
</evidence>
<dbReference type="PROSITE" id="PS51684">
    <property type="entry name" value="SAM_MT_TRM5_TYW2"/>
    <property type="match status" value="1"/>
</dbReference>
<feature type="compositionally biased region" description="Polar residues" evidence="7">
    <location>
        <begin position="400"/>
        <end position="424"/>
    </location>
</feature>
<keyword evidence="5" id="KW-0819">tRNA processing</keyword>
<dbReference type="EMBL" id="JAAAUY010001483">
    <property type="protein sequence ID" value="KAF9322668.1"/>
    <property type="molecule type" value="Genomic_DNA"/>
</dbReference>
<feature type="region of interest" description="Disordered" evidence="7">
    <location>
        <begin position="400"/>
        <end position="430"/>
    </location>
</feature>
<comment type="pathway">
    <text evidence="1">tRNA modification; wybutosine-tRNA(Phe) biosynthesis.</text>
</comment>
<dbReference type="InterPro" id="IPR029063">
    <property type="entry name" value="SAM-dependent_MTases_sf"/>
</dbReference>
<evidence type="ECO:0000256" key="1">
    <source>
        <dbReference type="ARBA" id="ARBA00004797"/>
    </source>
</evidence>
<evidence type="ECO:0000256" key="7">
    <source>
        <dbReference type="SAM" id="MobiDB-lite"/>
    </source>
</evidence>
<keyword evidence="3" id="KW-0808">Transferase</keyword>
<gene>
    <name evidence="9" type="ORF">BG006_002161</name>
</gene>
<keyword evidence="10" id="KW-1185">Reference proteome</keyword>
<dbReference type="GO" id="GO:0030488">
    <property type="term" value="P:tRNA methylation"/>
    <property type="evidence" value="ECO:0007669"/>
    <property type="project" value="TreeGrafter"/>
</dbReference>
<evidence type="ECO:0000256" key="6">
    <source>
        <dbReference type="ARBA" id="ARBA00049400"/>
    </source>
</evidence>
<evidence type="ECO:0000313" key="9">
    <source>
        <dbReference type="EMBL" id="KAF9322668.1"/>
    </source>
</evidence>
<dbReference type="EC" id="2.5.1.114" evidence="2"/>
<dbReference type="SUPFAM" id="SSF53335">
    <property type="entry name" value="S-adenosyl-L-methionine-dependent methyltransferases"/>
    <property type="match status" value="1"/>
</dbReference>
<evidence type="ECO:0000313" key="10">
    <source>
        <dbReference type="Proteomes" id="UP000696485"/>
    </source>
</evidence>
<dbReference type="GO" id="GO:0102522">
    <property type="term" value="F:tRNA 4-demethylwyosine alpha-amino-alpha-carboxypropyltransferase activity"/>
    <property type="evidence" value="ECO:0007669"/>
    <property type="project" value="UniProtKB-EC"/>
</dbReference>
<dbReference type="GO" id="GO:0008175">
    <property type="term" value="F:tRNA methyltransferase activity"/>
    <property type="evidence" value="ECO:0007669"/>
    <property type="project" value="TreeGrafter"/>
</dbReference>
<reference evidence="9" key="1">
    <citation type="journal article" date="2020" name="Fungal Divers.">
        <title>Resolving the Mortierellaceae phylogeny through synthesis of multi-gene phylogenetics and phylogenomics.</title>
        <authorList>
            <person name="Vandepol N."/>
            <person name="Liber J."/>
            <person name="Desiro A."/>
            <person name="Na H."/>
            <person name="Kennedy M."/>
            <person name="Barry K."/>
            <person name="Grigoriev I.V."/>
            <person name="Miller A.N."/>
            <person name="O'Donnell K."/>
            <person name="Stajich J.E."/>
            <person name="Bonito G."/>
        </authorList>
    </citation>
    <scope>NUCLEOTIDE SEQUENCE</scope>
    <source>
        <strain evidence="9">NVP1</strain>
    </source>
</reference>
<keyword evidence="4" id="KW-0949">S-adenosyl-L-methionine</keyword>
<feature type="non-terminal residue" evidence="9">
    <location>
        <position position="546"/>
    </location>
</feature>
<sequence>MSSTRSIPVLVAPPSITKQLKVTLDTAGWRDKNRLIARYSQLIPIASEEHGQPDLSTYMTMALLPTLPFSRPASSQLSPLWDQCQQLDKSSLPDILQDPAIQKLIYLTWLDSNLFTTPRHLLVQTPHEKLKDGLTKFLTPYLTSWPSNCQISIDSLPVLLASIPQKWEHYSDFTLLPPAAFLAEPWPQVLGHLLQQDRQSQQQGSLEPSIMDHLQRLVQDALSSTHIARKAIIPVQDILRRPKIRPLTGDWGIHNQFKSWIEHDIALLDHHNVQDQPQVEALTHAADAEPTPENFGSAYWAMTCQNQVWYSWAPMFTMFSAGNITEKERVAHSRPIFDARDKVVVDLYAGIGYFTLVYLLHAGARTVHACEWNPWSVEGLARGADRNGIRWSKVSSLEDSSTTFKQESDPAQGQESTLSKQAQKTPKKASKSAPLGNLVIYPGDNAQWISCFENQAHHVNLGLIPSAELGWVLGVRALCPKEGGYLHVHHNIRVGEEESFKSYLLKSLEQQFAEWKAGQVWELHIRHMENIKSFAPLVFHYVADVE</sequence>
<feature type="domain" description="SAM-dependent methyltransferase TRM5/TYW2-type" evidence="8">
    <location>
        <begin position="245"/>
        <end position="546"/>
    </location>
</feature>
<organism evidence="9 10">
    <name type="scientific">Podila minutissima</name>
    <dbReference type="NCBI Taxonomy" id="64525"/>
    <lineage>
        <taxon>Eukaryota</taxon>
        <taxon>Fungi</taxon>
        <taxon>Fungi incertae sedis</taxon>
        <taxon>Mucoromycota</taxon>
        <taxon>Mortierellomycotina</taxon>
        <taxon>Mortierellomycetes</taxon>
        <taxon>Mortierellales</taxon>
        <taxon>Mortierellaceae</taxon>
        <taxon>Podila</taxon>
    </lineage>
</organism>
<comment type="catalytic activity">
    <reaction evidence="6">
        <text>4-demethylwyosine(37) in tRNA(Phe) + S-adenosyl-L-methionine = 4-demethyl-7-[(3S)-3-amino-3-carboxypropyl]wyosine(37) in tRNA(Phe) + S-methyl-5'-thioadenosine + H(+)</text>
        <dbReference type="Rhea" id="RHEA:36355"/>
        <dbReference type="Rhea" id="RHEA-COMP:10164"/>
        <dbReference type="Rhea" id="RHEA-COMP:10378"/>
        <dbReference type="ChEBI" id="CHEBI:15378"/>
        <dbReference type="ChEBI" id="CHEBI:17509"/>
        <dbReference type="ChEBI" id="CHEBI:59789"/>
        <dbReference type="ChEBI" id="CHEBI:64315"/>
        <dbReference type="ChEBI" id="CHEBI:73550"/>
        <dbReference type="EC" id="2.5.1.114"/>
    </reaction>
</comment>
<name>A0A9P5SD96_9FUNG</name>
<comment type="caution">
    <text evidence="9">The sequence shown here is derived from an EMBL/GenBank/DDBJ whole genome shotgun (WGS) entry which is preliminary data.</text>
</comment>
<protein>
    <recommendedName>
        <fullName evidence="2">tRNA(Phe) (4-demethylwyosine(37)-C(7)) aminocarboxypropyltransferase</fullName>
        <ecNumber evidence="2">2.5.1.114</ecNumber>
    </recommendedName>
</protein>
<evidence type="ECO:0000256" key="3">
    <source>
        <dbReference type="ARBA" id="ARBA00022679"/>
    </source>
</evidence>
<dbReference type="Gene3D" id="3.40.50.150">
    <property type="entry name" value="Vaccinia Virus protein VP39"/>
    <property type="match status" value="1"/>
</dbReference>
<dbReference type="PANTHER" id="PTHR23245">
    <property type="entry name" value="TRNA METHYLTRANSFERASE"/>
    <property type="match status" value="1"/>
</dbReference>
<proteinExistence type="predicted"/>
<evidence type="ECO:0000256" key="2">
    <source>
        <dbReference type="ARBA" id="ARBA00012265"/>
    </source>
</evidence>
<dbReference type="InterPro" id="IPR056743">
    <property type="entry name" value="TRM5-TYW2-like_MTfase"/>
</dbReference>
<dbReference type="PANTHER" id="PTHR23245:SF25">
    <property type="entry name" value="TRNA WYBUTOSINE-SYNTHESIZING PROTEIN 2 HOMOLOG"/>
    <property type="match status" value="1"/>
</dbReference>
<accession>A0A9P5SD96</accession>